<dbReference type="KEGG" id="mrc:R6Y96_00120"/>
<evidence type="ECO:0000256" key="2">
    <source>
        <dbReference type="ARBA" id="ARBA00022801"/>
    </source>
</evidence>
<dbReference type="GO" id="GO:0006508">
    <property type="term" value="P:proteolysis"/>
    <property type="evidence" value="ECO:0007669"/>
    <property type="project" value="UniProtKB-KW"/>
</dbReference>
<keyword evidence="3 4" id="KW-0720">Serine protease</keyword>
<dbReference type="InterPro" id="IPR008269">
    <property type="entry name" value="Lon_proteolytic"/>
</dbReference>
<evidence type="ECO:0000259" key="6">
    <source>
        <dbReference type="PROSITE" id="PS51786"/>
    </source>
</evidence>
<evidence type="ECO:0000313" key="7">
    <source>
        <dbReference type="EMBL" id="WOX57699.1"/>
    </source>
</evidence>
<sequence>MGRNTHLLEKTLAVLLVLSVAANIFLLGLILSPAGAGLSPAVPEAEDGVGTPSAALAPASATGGTATMEVPVVIQRIEVRQGGPFPYQEVTTGGGMVNITVEVAPGKGRVLVQTTPLMGTVFQDAANHAVAAAARHSGVDISGTDVIFSIRSAEEVSEIDGPSAGAAMAALLVSVLEDFQINESVTVTGTIDENGNIGAIGGVLEKAEAAYRSGKTILLLPRENNQVVGYREEVRLLGNLKVVRQLPVAMDAQTCIQEILGIQVGYVETLDDLLTYLRADEGSRTVSGAV</sequence>
<dbReference type="InterPro" id="IPR020568">
    <property type="entry name" value="Ribosomal_Su5_D2-typ_SF"/>
</dbReference>
<dbReference type="InterPro" id="IPR008268">
    <property type="entry name" value="Peptidase_S16_AS"/>
</dbReference>
<dbReference type="EC" id="3.4.21.-" evidence="7"/>
<dbReference type="GO" id="GO:0030163">
    <property type="term" value="P:protein catabolic process"/>
    <property type="evidence" value="ECO:0007669"/>
    <property type="project" value="InterPro"/>
</dbReference>
<dbReference type="GO" id="GO:0004252">
    <property type="term" value="F:serine-type endopeptidase activity"/>
    <property type="evidence" value="ECO:0007669"/>
    <property type="project" value="UniProtKB-UniRule"/>
</dbReference>
<evidence type="ECO:0000256" key="5">
    <source>
        <dbReference type="SAM" id="Phobius"/>
    </source>
</evidence>
<name>A0AAX4FUY5_9EURY</name>
<evidence type="ECO:0000313" key="8">
    <source>
        <dbReference type="Proteomes" id="UP001305652"/>
    </source>
</evidence>
<evidence type="ECO:0000256" key="1">
    <source>
        <dbReference type="ARBA" id="ARBA00004127"/>
    </source>
</evidence>
<dbReference type="Gene3D" id="3.30.230.10">
    <property type="match status" value="1"/>
</dbReference>
<organism evidence="7 8">
    <name type="scientific">Methanoculleus receptaculi</name>
    <dbReference type="NCBI Taxonomy" id="394967"/>
    <lineage>
        <taxon>Archaea</taxon>
        <taxon>Methanobacteriati</taxon>
        <taxon>Methanobacteriota</taxon>
        <taxon>Stenosarchaea group</taxon>
        <taxon>Methanomicrobia</taxon>
        <taxon>Methanomicrobiales</taxon>
        <taxon>Methanomicrobiaceae</taxon>
        <taxon>Methanoculleus</taxon>
    </lineage>
</organism>
<dbReference type="Proteomes" id="UP001305652">
    <property type="component" value="Chromosome"/>
</dbReference>
<gene>
    <name evidence="7" type="ORF">R6Y96_00120</name>
</gene>
<keyword evidence="4 7" id="KW-0645">Protease</keyword>
<accession>A0AAX4FUY5</accession>
<dbReference type="GO" id="GO:0005524">
    <property type="term" value="F:ATP binding"/>
    <property type="evidence" value="ECO:0007669"/>
    <property type="project" value="InterPro"/>
</dbReference>
<comment type="subcellular location">
    <subcellularLocation>
        <location evidence="1">Endomembrane system</location>
        <topology evidence="1">Multi-pass membrane protein</topology>
    </subcellularLocation>
</comment>
<feature type="domain" description="Lon proteolytic" evidence="6">
    <location>
        <begin position="154"/>
        <end position="280"/>
    </location>
</feature>
<keyword evidence="5" id="KW-0472">Membrane</keyword>
<evidence type="ECO:0000256" key="3">
    <source>
        <dbReference type="ARBA" id="ARBA00022825"/>
    </source>
</evidence>
<dbReference type="EMBL" id="CP137642">
    <property type="protein sequence ID" value="WOX57699.1"/>
    <property type="molecule type" value="Genomic_DNA"/>
</dbReference>
<dbReference type="GO" id="GO:0004176">
    <property type="term" value="F:ATP-dependent peptidase activity"/>
    <property type="evidence" value="ECO:0007669"/>
    <property type="project" value="UniProtKB-UniRule"/>
</dbReference>
<dbReference type="InterPro" id="IPR014721">
    <property type="entry name" value="Ribsml_uS5_D2-typ_fold_subgr"/>
</dbReference>
<feature type="active site" evidence="4">
    <location>
        <position position="163"/>
    </location>
</feature>
<feature type="transmembrane region" description="Helical" evidence="5">
    <location>
        <begin position="12"/>
        <end position="31"/>
    </location>
</feature>
<protein>
    <submittedName>
        <fullName evidence="7">S16 family serine protease</fullName>
        <ecNumber evidence="7">3.4.21.-</ecNumber>
    </submittedName>
</protein>
<dbReference type="PANTHER" id="PTHR10046">
    <property type="entry name" value="ATP DEPENDENT LON PROTEASE FAMILY MEMBER"/>
    <property type="match status" value="1"/>
</dbReference>
<dbReference type="AlphaFoldDB" id="A0AAX4FUY5"/>
<reference evidence="7 8" key="1">
    <citation type="submission" date="2023-10" db="EMBL/GenBank/DDBJ databases">
        <title>The complete genome sequence of Methanoculleus receptaculi DSM 18860.</title>
        <authorList>
            <person name="Lai S.-J."/>
            <person name="You Y.-T."/>
            <person name="Chen S.-C."/>
        </authorList>
    </citation>
    <scope>NUCLEOTIDE SEQUENCE [LARGE SCALE GENOMIC DNA]</scope>
    <source>
        <strain evidence="7 8">DSM 18860</strain>
    </source>
</reference>
<dbReference type="GO" id="GO:0012505">
    <property type="term" value="C:endomembrane system"/>
    <property type="evidence" value="ECO:0007669"/>
    <property type="project" value="UniProtKB-SubCell"/>
</dbReference>
<dbReference type="PROSITE" id="PS01046">
    <property type="entry name" value="LON_SER"/>
    <property type="match status" value="1"/>
</dbReference>
<dbReference type="InterPro" id="IPR027065">
    <property type="entry name" value="Lon_Prtase"/>
</dbReference>
<comment type="similarity">
    <text evidence="4">Belongs to the peptidase S16 family.</text>
</comment>
<evidence type="ECO:0000256" key="4">
    <source>
        <dbReference type="PROSITE-ProRule" id="PRU01122"/>
    </source>
</evidence>
<keyword evidence="2 4" id="KW-0378">Hydrolase</keyword>
<proteinExistence type="inferred from homology"/>
<feature type="active site" evidence="4">
    <location>
        <position position="206"/>
    </location>
</feature>
<keyword evidence="8" id="KW-1185">Reference proteome</keyword>
<dbReference type="PROSITE" id="PS51786">
    <property type="entry name" value="LON_PROTEOLYTIC"/>
    <property type="match status" value="1"/>
</dbReference>
<dbReference type="RefSeq" id="WP_318621410.1">
    <property type="nucleotide sequence ID" value="NZ_CP137642.1"/>
</dbReference>
<dbReference type="GeneID" id="85731515"/>
<keyword evidence="5" id="KW-1133">Transmembrane helix</keyword>
<keyword evidence="5" id="KW-0812">Transmembrane</keyword>
<dbReference type="SUPFAM" id="SSF54211">
    <property type="entry name" value="Ribosomal protein S5 domain 2-like"/>
    <property type="match status" value="1"/>
</dbReference>
<dbReference type="Pfam" id="PF05362">
    <property type="entry name" value="Lon_C"/>
    <property type="match status" value="1"/>
</dbReference>